<accession>A0A212J805</accession>
<proteinExistence type="predicted"/>
<name>A0A212J805_9DELT</name>
<reference evidence="1" key="1">
    <citation type="submission" date="2016-04" db="EMBL/GenBank/DDBJ databases">
        <authorList>
            <person name="Evans L.H."/>
            <person name="Alamgir A."/>
            <person name="Owens N."/>
            <person name="Weber N.D."/>
            <person name="Virtaneva K."/>
            <person name="Barbian K."/>
            <person name="Babar A."/>
            <person name="Rosenke K."/>
        </authorList>
    </citation>
    <scope>NUCLEOTIDE SEQUENCE</scope>
    <source>
        <strain evidence="1">86</strain>
    </source>
</reference>
<sequence>MPGFVFIIPSFAWVWLYEAMRAGMVRTPGARMGNDSYTLHNRSPTAAPEASLPGHRILRGAVARSIRHNKPLFFPPATWFEKEGLTGSIEPPCDCLTAPVHSPCSRLPPYPGSFQRPYLSLPNANYTRAR</sequence>
<dbReference type="AlphaFoldDB" id="A0A212J805"/>
<dbReference type="EMBL" id="FLUQ01000001">
    <property type="protein sequence ID" value="SBV95581.1"/>
    <property type="molecule type" value="Genomic_DNA"/>
</dbReference>
<evidence type="ECO:0000313" key="1">
    <source>
        <dbReference type="EMBL" id="SBV95581.1"/>
    </source>
</evidence>
<organism evidence="1">
    <name type="scientific">uncultured delta proteobacterium</name>
    <dbReference type="NCBI Taxonomy" id="34034"/>
    <lineage>
        <taxon>Bacteria</taxon>
        <taxon>Deltaproteobacteria</taxon>
        <taxon>environmental samples</taxon>
    </lineage>
</organism>
<protein>
    <submittedName>
        <fullName evidence="1">Uncharacterized protein</fullName>
    </submittedName>
</protein>
<gene>
    <name evidence="1" type="ORF">KL86DPRO_10893</name>
</gene>